<evidence type="ECO:0000256" key="1">
    <source>
        <dbReference type="SAM" id="MobiDB-lite"/>
    </source>
</evidence>
<feature type="compositionally biased region" description="Basic residues" evidence="1">
    <location>
        <begin position="11"/>
        <end position="24"/>
    </location>
</feature>
<protein>
    <submittedName>
        <fullName evidence="2">Uncharacterized protein</fullName>
    </submittedName>
</protein>
<feature type="region of interest" description="Disordered" evidence="1">
    <location>
        <begin position="110"/>
        <end position="143"/>
    </location>
</feature>
<dbReference type="EMBL" id="JANBTX010000077">
    <property type="protein sequence ID" value="KAJ2687276.1"/>
    <property type="molecule type" value="Genomic_DNA"/>
</dbReference>
<name>A0A9W8L4N4_9FUNG</name>
<accession>A0A9W8L4N4</accession>
<evidence type="ECO:0000313" key="3">
    <source>
        <dbReference type="Proteomes" id="UP001151516"/>
    </source>
</evidence>
<dbReference type="Proteomes" id="UP001151516">
    <property type="component" value="Unassembled WGS sequence"/>
</dbReference>
<feature type="compositionally biased region" description="Basic and acidic residues" evidence="1">
    <location>
        <begin position="1"/>
        <end position="10"/>
    </location>
</feature>
<keyword evidence="3" id="KW-1185">Reference proteome</keyword>
<organism evidence="2 3">
    <name type="scientific">Coemansia spiralis</name>
    <dbReference type="NCBI Taxonomy" id="417178"/>
    <lineage>
        <taxon>Eukaryota</taxon>
        <taxon>Fungi</taxon>
        <taxon>Fungi incertae sedis</taxon>
        <taxon>Zoopagomycota</taxon>
        <taxon>Kickxellomycotina</taxon>
        <taxon>Kickxellomycetes</taxon>
        <taxon>Kickxellales</taxon>
        <taxon>Kickxellaceae</taxon>
        <taxon>Coemansia</taxon>
    </lineage>
</organism>
<gene>
    <name evidence="2" type="ORF">IWW39_003025</name>
</gene>
<sequence length="537" mass="58681">MLPKDPDLVRRQSHPRLGAPHKRGLSMPLSACDAGAALNQTLGKGKSATGRRFCAELVPPPVPTRPLPPPPPPLLADNPIGHHHMGTGEAAALRPENKLLRMFRRNGAAKKGPSISCADAGRSSSRSGHWQSQSQSTTESGIYSSASSRSIGWWDDTSSDRSTTSGATLASSTVTCNTSSYSTAHRYGAYPAIERPSREGSVDLEPLSIAERWPSSRLAYGGSSASQGDYSAWYGHCEQARGCIPERSVSVGYSSRENGRNADVLRFILRPHTTYTGTLEVVDCSDMSVAYRKISRNGRAWCETFHEVPSQAATFDHSAAEPTFAGSVASKNTQSTRSTLTSTSTLLSMCGSPDHSHQRPECWWQAAEGQHKRRHPQTFELNQLWEMSSPCPTSFPLHCRDARGAIDPIPMTAMVLDRYRFCYRFHLAGNKMKWMARPASAHTVELQCFVRSTLIALLQLGNSLAPDRRGRLQRRPLAKAKHAPAADSAAEAEQHLPVVTIFPPAFRKLAPVDADIVESFVLFTGIEVLECLFYKAA</sequence>
<reference evidence="2" key="1">
    <citation type="submission" date="2022-07" db="EMBL/GenBank/DDBJ databases">
        <title>Phylogenomic reconstructions and comparative analyses of Kickxellomycotina fungi.</title>
        <authorList>
            <person name="Reynolds N.K."/>
            <person name="Stajich J.E."/>
            <person name="Barry K."/>
            <person name="Grigoriev I.V."/>
            <person name="Crous P."/>
            <person name="Smith M.E."/>
        </authorList>
    </citation>
    <scope>NUCLEOTIDE SEQUENCE</scope>
    <source>
        <strain evidence="2">CBS 109367</strain>
    </source>
</reference>
<dbReference type="OrthoDB" id="5598714at2759"/>
<evidence type="ECO:0000313" key="2">
    <source>
        <dbReference type="EMBL" id="KAJ2687276.1"/>
    </source>
</evidence>
<dbReference type="AlphaFoldDB" id="A0A9W8L4N4"/>
<feature type="region of interest" description="Disordered" evidence="1">
    <location>
        <begin position="1"/>
        <end position="26"/>
    </location>
</feature>
<feature type="compositionally biased region" description="Pro residues" evidence="1">
    <location>
        <begin position="60"/>
        <end position="74"/>
    </location>
</feature>
<feature type="region of interest" description="Disordered" evidence="1">
    <location>
        <begin position="60"/>
        <end position="93"/>
    </location>
</feature>
<comment type="caution">
    <text evidence="2">The sequence shown here is derived from an EMBL/GenBank/DDBJ whole genome shotgun (WGS) entry which is preliminary data.</text>
</comment>
<feature type="compositionally biased region" description="Low complexity" evidence="1">
    <location>
        <begin position="121"/>
        <end position="143"/>
    </location>
</feature>
<proteinExistence type="predicted"/>